<dbReference type="EMBL" id="CAJVCH010522981">
    <property type="protein sequence ID" value="CAG7821838.1"/>
    <property type="molecule type" value="Genomic_DNA"/>
</dbReference>
<organism evidence="1 2">
    <name type="scientific">Allacma fusca</name>
    <dbReference type="NCBI Taxonomy" id="39272"/>
    <lineage>
        <taxon>Eukaryota</taxon>
        <taxon>Metazoa</taxon>
        <taxon>Ecdysozoa</taxon>
        <taxon>Arthropoda</taxon>
        <taxon>Hexapoda</taxon>
        <taxon>Collembola</taxon>
        <taxon>Symphypleona</taxon>
        <taxon>Sminthuridae</taxon>
        <taxon>Allacma</taxon>
    </lineage>
</organism>
<sequence>MKSWLAEHHRTRVRATTTFDAFLELFGVSEDEYENVILRLSVEFGRVLPARLVANAMVNDYNQVLADAWKGHMDMQIVVDSSRLIDYVGKAPNHVASKQLLAVAQAQGRTFPPLRVRNLDGDSASQRLSWSNCRKTRGKCWSSHNTTIMRTLA</sequence>
<gene>
    <name evidence="1" type="ORF">AFUS01_LOCUS32146</name>
</gene>
<accession>A0A8J2KXZ6</accession>
<dbReference type="Proteomes" id="UP000708208">
    <property type="component" value="Unassembled WGS sequence"/>
</dbReference>
<evidence type="ECO:0000313" key="2">
    <source>
        <dbReference type="Proteomes" id="UP000708208"/>
    </source>
</evidence>
<proteinExistence type="predicted"/>
<dbReference type="AlphaFoldDB" id="A0A8J2KXZ6"/>
<comment type="caution">
    <text evidence="1">The sequence shown here is derived from an EMBL/GenBank/DDBJ whole genome shotgun (WGS) entry which is preliminary data.</text>
</comment>
<reference evidence="1" key="1">
    <citation type="submission" date="2021-06" db="EMBL/GenBank/DDBJ databases">
        <authorList>
            <person name="Hodson N. C."/>
            <person name="Mongue J. A."/>
            <person name="Jaron S. K."/>
        </authorList>
    </citation>
    <scope>NUCLEOTIDE SEQUENCE</scope>
</reference>
<protein>
    <submittedName>
        <fullName evidence="1">Uncharacterized protein</fullName>
    </submittedName>
</protein>
<evidence type="ECO:0000313" key="1">
    <source>
        <dbReference type="EMBL" id="CAG7821838.1"/>
    </source>
</evidence>
<keyword evidence="2" id="KW-1185">Reference proteome</keyword>
<name>A0A8J2KXZ6_9HEXA</name>